<evidence type="ECO:0000256" key="1">
    <source>
        <dbReference type="ARBA" id="ARBA00022553"/>
    </source>
</evidence>
<dbReference type="Pfam" id="PF07714">
    <property type="entry name" value="PK_Tyr_Ser-Thr"/>
    <property type="match status" value="1"/>
</dbReference>
<dbReference type="InterPro" id="IPR001245">
    <property type="entry name" value="Ser-Thr/Tyr_kinase_cat_dom"/>
</dbReference>
<gene>
    <name evidence="7" type="ORF">KY290_017354</name>
</gene>
<evidence type="ECO:0000256" key="4">
    <source>
        <dbReference type="ARBA" id="ARBA00022777"/>
    </source>
</evidence>
<keyword evidence="1" id="KW-0597">Phosphoprotein</keyword>
<dbReference type="Gene3D" id="1.10.510.10">
    <property type="entry name" value="Transferase(Phosphotransferase) domain 1"/>
    <property type="match status" value="1"/>
</dbReference>
<reference evidence="7 8" key="1">
    <citation type="journal article" date="2021" name="bioRxiv">
        <title>Chromosome-scale and haplotype-resolved genome assembly of a tetraploid potato cultivar.</title>
        <authorList>
            <person name="Sun H."/>
            <person name="Jiao W.-B."/>
            <person name="Krause K."/>
            <person name="Campoy J.A."/>
            <person name="Goel M."/>
            <person name="Folz-Donahue K."/>
            <person name="Kukat C."/>
            <person name="Huettel B."/>
            <person name="Schneeberger K."/>
        </authorList>
    </citation>
    <scope>NUCLEOTIDE SEQUENCE [LARGE SCALE GENOMIC DNA]</scope>
    <source>
        <strain evidence="7">SolTubOtavaFocal</strain>
        <tissue evidence="7">Leaves</tissue>
    </source>
</reference>
<dbReference type="EMBL" id="JAIVGD010000013">
    <property type="protein sequence ID" value="KAH0761281.1"/>
    <property type="molecule type" value="Genomic_DNA"/>
</dbReference>
<dbReference type="SUPFAM" id="SSF56112">
    <property type="entry name" value="Protein kinase-like (PK-like)"/>
    <property type="match status" value="1"/>
</dbReference>
<dbReference type="PANTHER" id="PTHR47983:SF26">
    <property type="entry name" value="WALL-ASSOCIATED RECEPTOR KINASE-LIKE 8 ISOFORM X1"/>
    <property type="match status" value="1"/>
</dbReference>
<evidence type="ECO:0000313" key="8">
    <source>
        <dbReference type="Proteomes" id="UP000826656"/>
    </source>
</evidence>
<sequence>MADAEMMEEEKEMKVSGIRDQMKEFDFMAYFYQTFNRTESLRWRNPRYSEQFNHSCYWDYVETCPKYSSCKFPILPVIDGVVKPCSYSELENITNFETCLIQYTQSGRLFRGTITEGSETRSVIDEIELYETANVHPHLAKLSRYCCDRRLAVVYDEELTTILSDVLPADDFGWDKRMNVATQLADLLAWLHKNKIAVGSIIASCIMIDKEVNIKVFDFGYICNRVNEDSVIPLGYVVGRYPEDVSKGMFTYTPSSSSLMFHNIHKSFPIIVCLITKTKLHSDPSVFDNCKPDSFVHKSFEDVDDQTVFGITSLACGCVSADPGERPIMKMVLDDLNKLRKIEKKVEGRRKRDENESTIE</sequence>
<feature type="domain" description="Serine-threonine/tyrosine-protein kinase catalytic" evidence="6">
    <location>
        <begin position="118"/>
        <end position="222"/>
    </location>
</feature>
<organism evidence="7 8">
    <name type="scientific">Solanum tuberosum</name>
    <name type="common">Potato</name>
    <dbReference type="NCBI Taxonomy" id="4113"/>
    <lineage>
        <taxon>Eukaryota</taxon>
        <taxon>Viridiplantae</taxon>
        <taxon>Streptophyta</taxon>
        <taxon>Embryophyta</taxon>
        <taxon>Tracheophyta</taxon>
        <taxon>Spermatophyta</taxon>
        <taxon>Magnoliopsida</taxon>
        <taxon>eudicotyledons</taxon>
        <taxon>Gunneridae</taxon>
        <taxon>Pentapetalae</taxon>
        <taxon>asterids</taxon>
        <taxon>lamiids</taxon>
        <taxon>Solanales</taxon>
        <taxon>Solanaceae</taxon>
        <taxon>Solanoideae</taxon>
        <taxon>Solaneae</taxon>
        <taxon>Solanum</taxon>
    </lineage>
</organism>
<comment type="caution">
    <text evidence="7">The sequence shown here is derived from an EMBL/GenBank/DDBJ whole genome shotgun (WGS) entry which is preliminary data.</text>
</comment>
<name>A0ABQ7VBA9_SOLTU</name>
<protein>
    <recommendedName>
        <fullName evidence="6">Serine-threonine/tyrosine-protein kinase catalytic domain-containing protein</fullName>
    </recommendedName>
</protein>
<accession>A0ABQ7VBA9</accession>
<keyword evidence="2" id="KW-0808">Transferase</keyword>
<dbReference type="InterPro" id="IPR052101">
    <property type="entry name" value="Plant_StressResp_Kinase"/>
</dbReference>
<evidence type="ECO:0000256" key="2">
    <source>
        <dbReference type="ARBA" id="ARBA00022679"/>
    </source>
</evidence>
<evidence type="ECO:0000259" key="6">
    <source>
        <dbReference type="Pfam" id="PF07714"/>
    </source>
</evidence>
<evidence type="ECO:0000256" key="5">
    <source>
        <dbReference type="ARBA" id="ARBA00022840"/>
    </source>
</evidence>
<evidence type="ECO:0000313" key="7">
    <source>
        <dbReference type="EMBL" id="KAH0761281.1"/>
    </source>
</evidence>
<dbReference type="PANTHER" id="PTHR47983">
    <property type="entry name" value="PTO-INTERACTING PROTEIN 1-LIKE"/>
    <property type="match status" value="1"/>
</dbReference>
<dbReference type="Proteomes" id="UP000826656">
    <property type="component" value="Unassembled WGS sequence"/>
</dbReference>
<keyword evidence="4" id="KW-0418">Kinase</keyword>
<evidence type="ECO:0000256" key="3">
    <source>
        <dbReference type="ARBA" id="ARBA00022741"/>
    </source>
</evidence>
<proteinExistence type="predicted"/>
<keyword evidence="8" id="KW-1185">Reference proteome</keyword>
<keyword evidence="5" id="KW-0067">ATP-binding</keyword>
<keyword evidence="3" id="KW-0547">Nucleotide-binding</keyword>
<dbReference type="InterPro" id="IPR011009">
    <property type="entry name" value="Kinase-like_dom_sf"/>
</dbReference>